<reference evidence="1" key="1">
    <citation type="submission" date="2021-06" db="EMBL/GenBank/DDBJ databases">
        <authorList>
            <person name="Kallberg Y."/>
            <person name="Tangrot J."/>
            <person name="Rosling A."/>
        </authorList>
    </citation>
    <scope>NUCLEOTIDE SEQUENCE</scope>
    <source>
        <strain evidence="1">UK204</strain>
    </source>
</reference>
<evidence type="ECO:0000313" key="1">
    <source>
        <dbReference type="EMBL" id="CAG8530954.1"/>
    </source>
</evidence>
<comment type="caution">
    <text evidence="1">The sequence shown here is derived from an EMBL/GenBank/DDBJ whole genome shotgun (WGS) entry which is preliminary data.</text>
</comment>
<proteinExistence type="predicted"/>
<dbReference type="Proteomes" id="UP000789570">
    <property type="component" value="Unassembled WGS sequence"/>
</dbReference>
<protein>
    <submittedName>
        <fullName evidence="1">2618_t:CDS:1</fullName>
    </submittedName>
</protein>
<keyword evidence="2" id="KW-1185">Reference proteome</keyword>
<organism evidence="1 2">
    <name type="scientific">Funneliformis caledonium</name>
    <dbReference type="NCBI Taxonomy" id="1117310"/>
    <lineage>
        <taxon>Eukaryota</taxon>
        <taxon>Fungi</taxon>
        <taxon>Fungi incertae sedis</taxon>
        <taxon>Mucoromycota</taxon>
        <taxon>Glomeromycotina</taxon>
        <taxon>Glomeromycetes</taxon>
        <taxon>Glomerales</taxon>
        <taxon>Glomeraceae</taxon>
        <taxon>Funneliformis</taxon>
    </lineage>
</organism>
<dbReference type="EMBL" id="CAJVPQ010001080">
    <property type="protein sequence ID" value="CAG8530954.1"/>
    <property type="molecule type" value="Genomic_DNA"/>
</dbReference>
<feature type="non-terminal residue" evidence="1">
    <location>
        <position position="250"/>
    </location>
</feature>
<sequence>HKVSQIGNVPLFGIIVDESTRNEIKNFVLCYQVWNKKEQTPIVTMSSFKNISRCNSETVSNLVIQSIQEDGLDIAKCILWITNNTTYMSKTGIKRLQIVELRFAKDLENDINCGINDSFGLKEMVLDNKEFDDEFEEFCNADNPILYKFPHLYNFVTTHIYFIIIHQQQVEGLFNKLDLKTHANMSLFLKQSKLRLASGKIEKEDLSAGLKEIRVQRREKEKQIPLQDKQSPSFGEEIASHLFNCLLGNK</sequence>
<name>A0A9N9FFZ9_9GLOM</name>
<gene>
    <name evidence="1" type="ORF">FCALED_LOCUS5172</name>
</gene>
<dbReference type="AlphaFoldDB" id="A0A9N9FFZ9"/>
<accession>A0A9N9FFZ9</accession>
<evidence type="ECO:0000313" key="2">
    <source>
        <dbReference type="Proteomes" id="UP000789570"/>
    </source>
</evidence>
<dbReference type="OrthoDB" id="2419789at2759"/>